<feature type="transmembrane region" description="Helical" evidence="1">
    <location>
        <begin position="1163"/>
        <end position="1186"/>
    </location>
</feature>
<feature type="transmembrane region" description="Helical" evidence="1">
    <location>
        <begin position="815"/>
        <end position="833"/>
    </location>
</feature>
<proteinExistence type="predicted"/>
<feature type="domain" description="Cyclic nucleotide-binding" evidence="2">
    <location>
        <begin position="2057"/>
        <end position="2161"/>
    </location>
</feature>
<dbReference type="GeneID" id="113496629"/>
<feature type="domain" description="Cyclic nucleotide-binding" evidence="2">
    <location>
        <begin position="952"/>
        <end position="1054"/>
    </location>
</feature>
<evidence type="ECO:0000313" key="3">
    <source>
        <dbReference type="Proteomes" id="UP000322000"/>
    </source>
</evidence>
<dbReference type="Gene3D" id="1.10.287.630">
    <property type="entry name" value="Helix hairpin bin"/>
    <property type="match status" value="2"/>
</dbReference>
<keyword evidence="1" id="KW-0812">Transmembrane</keyword>
<dbReference type="Gene3D" id="2.60.120.10">
    <property type="entry name" value="Jelly Rolls"/>
    <property type="match status" value="4"/>
</dbReference>
<dbReference type="CDD" id="cd00038">
    <property type="entry name" value="CAP_ED"/>
    <property type="match status" value="4"/>
</dbReference>
<dbReference type="RefSeq" id="XP_026731708.1">
    <property type="nucleotide sequence ID" value="XM_026875907.1"/>
</dbReference>
<dbReference type="PROSITE" id="PS50042">
    <property type="entry name" value="CNMP_BINDING_3"/>
    <property type="match status" value="4"/>
</dbReference>
<feature type="transmembrane region" description="Helical" evidence="1">
    <location>
        <begin position="88"/>
        <end position="108"/>
    </location>
</feature>
<dbReference type="SMART" id="SM00100">
    <property type="entry name" value="cNMP"/>
    <property type="match status" value="4"/>
</dbReference>
<evidence type="ECO:0000259" key="2">
    <source>
        <dbReference type="PROSITE" id="PS50042"/>
    </source>
</evidence>
<feature type="transmembrane region" description="Helical" evidence="1">
    <location>
        <begin position="1192"/>
        <end position="1215"/>
    </location>
</feature>
<dbReference type="InterPro" id="IPR014710">
    <property type="entry name" value="RmlC-like_jellyroll"/>
</dbReference>
<dbReference type="GO" id="GO:0005242">
    <property type="term" value="F:inward rectifier potassium channel activity"/>
    <property type="evidence" value="ECO:0007669"/>
    <property type="project" value="TreeGrafter"/>
</dbReference>
<sequence length="2182" mass="254159">MSDNEDHKEKPHLDIYKFRRRHDRADLALNNPQIPSRIGAASPNVRMEIGADKRQKTYAILQEARSEFTTNSKLRTILLIYSNPAWKIFILTTIFIAYILDTCIYTFCKATHKPYLAIIILLCFNFIFTFDVVIIVGLKFFKKWRKTLNLVEPETYKVVLNIILAIPFSVLYLLDTDVIPFSFDIYAIAPITASIRVYRIIEYFYNRSSQAGSNQWTTFLSQYLILFFLSVHTWACVWYLFANRSFDIHKIRTSWSLAAIYLPTEVTVDWYYVCTYWSVMFLTTNALGDLYPVTTSERVIAILATLLGFLLTTIVFVGSLTSQFITITTRRSKYVRQLKKIKNHLRLIKMDSDTTKRIIRYYEDLWYQKSGVFKPKLLGLLPYPLQMEICYDLNAVPLYSSLIFRKLPEAFLRRLSLDMSHQFYLPGDVVYSHNQNKTIMVCVTSGVLELLSDEDDESPMISFAKGTCFGETSLVYNIPARCTVKAATYVECQVLEKTKFIKLMITYPDLVDSIRSEIQTRITRARMRKLKQGDRNEFSLNIYASKDRKKSSIKCLKDKLRYIQGSTDVDPLTKDDDLDEHCLDLYILSEHIKKKKTKFTCIQPQFPWILEADCPLVKYWELYMLCVVFYICIVYPYFIGFHRTFPDGIYFYAQIIITISLILNLFMTSVTAVKTKKKYFKTFRHILNYRMNTLGFYLDVVAIMPFEYIVTIHQTVKYHDNYRDHLFTLCKGIKLCLVWRLSSFFEKLERKLLLNSLLVKIVKYCVYICLLCYWSGVILYMESCFVNRCSENSWFSRALIWEDQKSGFRSSKTQYPIVTSIYFATTILLSVGYGDYTPGDIYDMAFIAFLSLYGVLLSGYCVSEFSAVVTHWSRTKTAFLEVIITIDKFMKENNMHPAIKSRIMAFYELQWQYNSGVELTDDNWLEKTVVPTELRKKVLHQARFKALTSIKFFQVKNKAYIHTLTEAARDIILPPGEIVFYGGTVTRELYIIESGYCLVTSNEMREMKSERVIGPGNHIGLLVLLYGVPTLSTVITLTHCKLVSVSHYAYTSALSLFPDMKEHEGLMKPEELQKIEIQAKSQSTDSYLQHYNRLTEKKQKVRITSLLQEFFNNSFIDLSLEYKKNKESYWKSFKQFQILNNVAPYLLMPIAIRPDGIFLKTWAIIRIITAFLLCLLIPVVVSMAPLFGTFNITLIILETICYIDMYLMLHVAYYGSQNQLIYHPYMTAKHYLQGQFVVDILICCPWYAIWKLFVPKHNEDHTEEDHEVNHHMFHCALRMINVLQVIKLYAASWAESIGALRRAYFMSVIHFLLLTLFFLNLYTSLLITLSCRYVKADDPEDFEYQMLKLAQKMKYIKTNFHPDGNMVCKEGSWIDGIIIIKGDYMSPTKVFLLAYYWAATSFGGAGFGDITPQNIVHMIMCICVNIHGVLFFGYVYSRIASLKAMADQVVTKFQEDLKHLEMFLNREKVPFALKKTVIEYWKYQWKRTGGWSHQSILGKLHANLNEDAVLYMYEKTLREIPLFEDVEYSFFRAFAKKLKELYFQKGYMVMRANEVIDTMYIIYRGKVDIMSNVNEVEACMGPGGIFGNIRGATKYLTMSNVTASRNIDLLCIQGRDFYTLLKSYPSVLRKVKLSVESAPKDYVLPTLVSERNSTEQMFNFPLSYETGEEEEEDSEMDPNVYLESPEKSIAESHGSKSITSMGNVDYTPALLLIFKPHRWFRSSIIPDSKLVTFMEYLILCISYMDFMLLVYQMAFLSVPYFFHVCVIFDILFVFKAFLDFHSGYMNRYGDYVLNPHKVRKMYFSKVYLRRRDFLANFLICYVVFALSLSRSMKMALFCYARSPQLFRISYLFTYRTHRKSSIGSANLLFKLTTIAIWASILSHVNACIFFKLSCLTPVHCTSANWMSKEALNLRAKYSEGNFFALYVAALWYMINLLTITGTGDVSSQNSFEVIETIIVIIVIKFCTGLLISEMSAMITAHSSSRIAYDYDINELRDGLRDMDLSVHQMSKMWDYVRELWNRQQGKQMPSLVYKLPFRLRCQVMQAVYGSHIRESVIFSKTDDDFRRMLAMWMKHCVFFPGNYIVQCGDSDQCIYFIHRGQVEVLTVHPNLTESIYDVLGPEDSFGIAQGLFVGVAHHFSFRARTVVDIVYLKLDQWKYLLDYYPRSAKIVQRKVENVYLAI</sequence>
<feature type="transmembrane region" description="Helical" evidence="1">
    <location>
        <begin position="1874"/>
        <end position="1900"/>
    </location>
</feature>
<feature type="transmembrane region" description="Helical" evidence="1">
    <location>
        <begin position="158"/>
        <end position="174"/>
    </location>
</feature>
<gene>
    <name evidence="4" type="primary">LOC113496629</name>
</gene>
<organism evidence="3 4">
    <name type="scientific">Trichoplusia ni</name>
    <name type="common">Cabbage looper</name>
    <dbReference type="NCBI Taxonomy" id="7111"/>
    <lineage>
        <taxon>Eukaryota</taxon>
        <taxon>Metazoa</taxon>
        <taxon>Ecdysozoa</taxon>
        <taxon>Arthropoda</taxon>
        <taxon>Hexapoda</taxon>
        <taxon>Insecta</taxon>
        <taxon>Pterygota</taxon>
        <taxon>Neoptera</taxon>
        <taxon>Endopterygota</taxon>
        <taxon>Lepidoptera</taxon>
        <taxon>Glossata</taxon>
        <taxon>Ditrysia</taxon>
        <taxon>Noctuoidea</taxon>
        <taxon>Noctuidae</taxon>
        <taxon>Plusiinae</taxon>
        <taxon>Trichoplusia</taxon>
    </lineage>
</organism>
<feature type="domain" description="Cyclic nucleotide-binding" evidence="2">
    <location>
        <begin position="1522"/>
        <end position="1630"/>
    </location>
</feature>
<keyword evidence="1" id="KW-1133">Transmembrane helix</keyword>
<name>A0A7E5VTN9_TRINI</name>
<dbReference type="SUPFAM" id="SSF81324">
    <property type="entry name" value="Voltage-gated potassium channels"/>
    <property type="match status" value="4"/>
</dbReference>
<dbReference type="GO" id="GO:0042391">
    <property type="term" value="P:regulation of membrane potential"/>
    <property type="evidence" value="ECO:0007669"/>
    <property type="project" value="TreeGrafter"/>
</dbReference>
<dbReference type="InterPro" id="IPR000595">
    <property type="entry name" value="cNMP-bd_dom"/>
</dbReference>
<feature type="transmembrane region" description="Helical" evidence="1">
    <location>
        <begin position="1414"/>
        <end position="1436"/>
    </location>
</feature>
<keyword evidence="3" id="KW-1185">Reference proteome</keyword>
<feature type="transmembrane region" description="Helical" evidence="1">
    <location>
        <begin position="254"/>
        <end position="279"/>
    </location>
</feature>
<dbReference type="SUPFAM" id="SSF51206">
    <property type="entry name" value="cAMP-binding domain-like"/>
    <property type="match status" value="4"/>
</dbReference>
<dbReference type="PANTHER" id="PTHR10217:SF548">
    <property type="entry name" value="GH12235P"/>
    <property type="match status" value="1"/>
</dbReference>
<evidence type="ECO:0000256" key="1">
    <source>
        <dbReference type="SAM" id="Phobius"/>
    </source>
</evidence>
<feature type="transmembrane region" description="Helical" evidence="1">
    <location>
        <begin position="622"/>
        <end position="639"/>
    </location>
</feature>
<dbReference type="GO" id="GO:0005886">
    <property type="term" value="C:plasma membrane"/>
    <property type="evidence" value="ECO:0007669"/>
    <property type="project" value="TreeGrafter"/>
</dbReference>
<dbReference type="Pfam" id="PF07885">
    <property type="entry name" value="Ion_trans_2"/>
    <property type="match status" value="2"/>
</dbReference>
<feature type="transmembrane region" description="Helical" evidence="1">
    <location>
        <begin position="1730"/>
        <end position="1754"/>
    </location>
</feature>
<feature type="transmembrane region" description="Helical" evidence="1">
    <location>
        <begin position="1921"/>
        <end position="1941"/>
    </location>
</feature>
<dbReference type="InterPro" id="IPR013099">
    <property type="entry name" value="K_chnl_dom"/>
</dbReference>
<dbReference type="InterPro" id="IPR018490">
    <property type="entry name" value="cNMP-bd_dom_sf"/>
</dbReference>
<dbReference type="InParanoid" id="A0A7E5VTN9"/>
<dbReference type="Proteomes" id="UP000322000">
    <property type="component" value="Chromosome 8"/>
</dbReference>
<feature type="transmembrane region" description="Helical" evidence="1">
    <location>
        <begin position="1760"/>
        <end position="1778"/>
    </location>
</feature>
<dbReference type="Pfam" id="PF00027">
    <property type="entry name" value="cNMP_binding"/>
    <property type="match status" value="4"/>
</dbReference>
<dbReference type="Gene3D" id="1.10.287.70">
    <property type="match status" value="4"/>
</dbReference>
<dbReference type="PANTHER" id="PTHR10217">
    <property type="entry name" value="VOLTAGE AND LIGAND GATED POTASSIUM CHANNEL"/>
    <property type="match status" value="1"/>
</dbReference>
<reference evidence="4" key="1">
    <citation type="submission" date="2025-08" db="UniProtKB">
        <authorList>
            <consortium name="RefSeq"/>
        </authorList>
    </citation>
    <scope>IDENTIFICATION</scope>
</reference>
<feature type="transmembrane region" description="Helical" evidence="1">
    <location>
        <begin position="845"/>
        <end position="869"/>
    </location>
</feature>
<keyword evidence="1" id="KW-0472">Membrane</keyword>
<dbReference type="OrthoDB" id="415460at2759"/>
<dbReference type="InterPro" id="IPR050818">
    <property type="entry name" value="KCNH_animal-type"/>
</dbReference>
<feature type="transmembrane region" description="Helical" evidence="1">
    <location>
        <begin position="115"/>
        <end position="138"/>
    </location>
</feature>
<accession>A0A7E5VTN9</accession>
<dbReference type="KEGG" id="tnl:113496629"/>
<feature type="transmembrane region" description="Helical" evidence="1">
    <location>
        <begin position="1813"/>
        <end position="1832"/>
    </location>
</feature>
<feature type="transmembrane region" description="Helical" evidence="1">
    <location>
        <begin position="1303"/>
        <end position="1322"/>
    </location>
</feature>
<feature type="transmembrane region" description="Helical" evidence="1">
    <location>
        <begin position="299"/>
        <end position="327"/>
    </location>
</feature>
<feature type="transmembrane region" description="Helical" evidence="1">
    <location>
        <begin position="221"/>
        <end position="242"/>
    </location>
</feature>
<feature type="transmembrane region" description="Helical" evidence="1">
    <location>
        <begin position="1236"/>
        <end position="1253"/>
    </location>
</feature>
<feature type="transmembrane region" description="Helical" evidence="1">
    <location>
        <begin position="761"/>
        <end position="781"/>
    </location>
</feature>
<feature type="transmembrane region" description="Helical" evidence="1">
    <location>
        <begin position="1390"/>
        <end position="1408"/>
    </location>
</feature>
<feature type="transmembrane region" description="Helical" evidence="1">
    <location>
        <begin position="694"/>
        <end position="716"/>
    </location>
</feature>
<evidence type="ECO:0000313" key="4">
    <source>
        <dbReference type="RefSeq" id="XP_026731708.1"/>
    </source>
</evidence>
<feature type="transmembrane region" description="Helical" evidence="1">
    <location>
        <begin position="651"/>
        <end position="673"/>
    </location>
</feature>
<protein>
    <submittedName>
        <fullName evidence="4">Uncharacterized protein LOC113496629</fullName>
    </submittedName>
</protein>
<feature type="transmembrane region" description="Helical" evidence="1">
    <location>
        <begin position="1953"/>
        <end position="1971"/>
    </location>
</feature>
<feature type="domain" description="Cyclic nucleotide-binding" evidence="2">
    <location>
        <begin position="403"/>
        <end position="521"/>
    </location>
</feature>